<name>A0A9W6SL33_9ACTN</name>
<evidence type="ECO:0000313" key="3">
    <source>
        <dbReference type="Proteomes" id="UP001165079"/>
    </source>
</evidence>
<dbReference type="AlphaFoldDB" id="A0A9W6SL33"/>
<comment type="caution">
    <text evidence="2">The sequence shown here is derived from an EMBL/GenBank/DDBJ whole genome shotgun (WGS) entry which is preliminary data.</text>
</comment>
<dbReference type="Proteomes" id="UP001165079">
    <property type="component" value="Unassembled WGS sequence"/>
</dbReference>
<keyword evidence="3" id="KW-1185">Reference proteome</keyword>
<organism evidence="2 3">
    <name type="scientific">Actinorhabdospora filicis</name>
    <dbReference type="NCBI Taxonomy" id="1785913"/>
    <lineage>
        <taxon>Bacteria</taxon>
        <taxon>Bacillati</taxon>
        <taxon>Actinomycetota</taxon>
        <taxon>Actinomycetes</taxon>
        <taxon>Micromonosporales</taxon>
        <taxon>Micromonosporaceae</taxon>
        <taxon>Actinorhabdospora</taxon>
    </lineage>
</organism>
<reference evidence="2" key="1">
    <citation type="submission" date="2023-03" db="EMBL/GenBank/DDBJ databases">
        <title>Actinorhabdospora filicis NBRC 111898.</title>
        <authorList>
            <person name="Ichikawa N."/>
            <person name="Sato H."/>
            <person name="Tonouchi N."/>
        </authorList>
    </citation>
    <scope>NUCLEOTIDE SEQUENCE</scope>
    <source>
        <strain evidence="2">NBRC 111898</strain>
    </source>
</reference>
<dbReference type="EMBL" id="BSTX01000002">
    <property type="protein sequence ID" value="GLZ77895.1"/>
    <property type="molecule type" value="Genomic_DNA"/>
</dbReference>
<proteinExistence type="predicted"/>
<sequence length="102" mass="10707">MLIIGSTIAQGLTPDPPKTNELSAPTAQEVAVKITEAMTKMDSDMLVEEDKVENAFRNIYTAVSGCRQSSISANTSGDLAVAVPRVSTAQPGDITDGSLRPN</sequence>
<accession>A0A9W6SL33</accession>
<evidence type="ECO:0000313" key="2">
    <source>
        <dbReference type="EMBL" id="GLZ77895.1"/>
    </source>
</evidence>
<protein>
    <submittedName>
        <fullName evidence="2">Uncharacterized protein</fullName>
    </submittedName>
</protein>
<evidence type="ECO:0000256" key="1">
    <source>
        <dbReference type="SAM" id="MobiDB-lite"/>
    </source>
</evidence>
<dbReference type="RefSeq" id="WP_285663076.1">
    <property type="nucleotide sequence ID" value="NZ_BSTX01000002.1"/>
</dbReference>
<feature type="region of interest" description="Disordered" evidence="1">
    <location>
        <begin position="1"/>
        <end position="26"/>
    </location>
</feature>
<gene>
    <name evidence="2" type="ORF">Afil01_27020</name>
</gene>